<protein>
    <submittedName>
        <fullName evidence="1">Uncharacterized protein</fullName>
    </submittedName>
</protein>
<evidence type="ECO:0000313" key="1">
    <source>
        <dbReference type="EMBL" id="ODQ58059.1"/>
    </source>
</evidence>
<dbReference type="AlphaFoldDB" id="A0A1E3NXX5"/>
<name>A0A1E3NXX5_WICAA</name>
<sequence length="373" mass="42416">MCAHYAFRDKNGFSIQSTSMLLKRPCGLGYDTATSWCFEGMRFIRLDEGGFQKRDTDCKPFRILDSTPRSLGLIHYFEPPSIFKDQGFLLDDEMIKCPIPKNLPNFQEYVIHHGRTFIEENSANVARNHWRPGADVVDNTENNPKQLAGFEVAYYRLVNVDVQTSILKILNGLRMNNALATGTTTFERLDDFTDPTLSFEKFQKHGFCLQVESTGKLAITFERVEKLLLFMIEDLFAKDHNEEYIDKKVAEQRASIAFCRLKCRKGAPETTCPITIVKHLTASLRDLLWNLTKTLMHNDDMILSDIGSRNIYTGRVISKKKLTLYMYPDLVLNSARNSVITEPSEATSVTSNAPLLVSPFVPPPSYEESLNNG</sequence>
<proteinExistence type="predicted"/>
<dbReference type="RefSeq" id="XP_019037266.1">
    <property type="nucleotide sequence ID" value="XM_019185020.1"/>
</dbReference>
<gene>
    <name evidence="1" type="ORF">WICANDRAFT_80219</name>
</gene>
<accession>A0A1E3NXX5</accession>
<dbReference type="GeneID" id="30202266"/>
<dbReference type="Proteomes" id="UP000094112">
    <property type="component" value="Unassembled WGS sequence"/>
</dbReference>
<organism evidence="1 2">
    <name type="scientific">Wickerhamomyces anomalus (strain ATCC 58044 / CBS 1984 / NCYC 433 / NRRL Y-366-8)</name>
    <name type="common">Yeast</name>
    <name type="synonym">Hansenula anomala</name>
    <dbReference type="NCBI Taxonomy" id="683960"/>
    <lineage>
        <taxon>Eukaryota</taxon>
        <taxon>Fungi</taxon>
        <taxon>Dikarya</taxon>
        <taxon>Ascomycota</taxon>
        <taxon>Saccharomycotina</taxon>
        <taxon>Saccharomycetes</taxon>
        <taxon>Phaffomycetales</taxon>
        <taxon>Wickerhamomycetaceae</taxon>
        <taxon>Wickerhamomyces</taxon>
    </lineage>
</organism>
<evidence type="ECO:0000313" key="2">
    <source>
        <dbReference type="Proteomes" id="UP000094112"/>
    </source>
</evidence>
<keyword evidence="2" id="KW-1185">Reference proteome</keyword>
<reference evidence="1 2" key="1">
    <citation type="journal article" date="2016" name="Proc. Natl. Acad. Sci. U.S.A.">
        <title>Comparative genomics of biotechnologically important yeasts.</title>
        <authorList>
            <person name="Riley R."/>
            <person name="Haridas S."/>
            <person name="Wolfe K.H."/>
            <person name="Lopes M.R."/>
            <person name="Hittinger C.T."/>
            <person name="Goeker M."/>
            <person name="Salamov A.A."/>
            <person name="Wisecaver J.H."/>
            <person name="Long T.M."/>
            <person name="Calvey C.H."/>
            <person name="Aerts A.L."/>
            <person name="Barry K.W."/>
            <person name="Choi C."/>
            <person name="Clum A."/>
            <person name="Coughlan A.Y."/>
            <person name="Deshpande S."/>
            <person name="Douglass A.P."/>
            <person name="Hanson S.J."/>
            <person name="Klenk H.-P."/>
            <person name="LaButti K.M."/>
            <person name="Lapidus A."/>
            <person name="Lindquist E.A."/>
            <person name="Lipzen A.M."/>
            <person name="Meier-Kolthoff J.P."/>
            <person name="Ohm R.A."/>
            <person name="Otillar R.P."/>
            <person name="Pangilinan J.L."/>
            <person name="Peng Y."/>
            <person name="Rokas A."/>
            <person name="Rosa C.A."/>
            <person name="Scheuner C."/>
            <person name="Sibirny A.A."/>
            <person name="Slot J.C."/>
            <person name="Stielow J.B."/>
            <person name="Sun H."/>
            <person name="Kurtzman C.P."/>
            <person name="Blackwell M."/>
            <person name="Grigoriev I.V."/>
            <person name="Jeffries T.W."/>
        </authorList>
    </citation>
    <scope>NUCLEOTIDE SEQUENCE [LARGE SCALE GENOMIC DNA]</scope>
    <source>
        <strain evidence="2">ATCC 58044 / CBS 1984 / NCYC 433 / NRRL Y-366-8</strain>
    </source>
</reference>
<dbReference type="EMBL" id="KV454212">
    <property type="protein sequence ID" value="ODQ58059.1"/>
    <property type="molecule type" value="Genomic_DNA"/>
</dbReference>